<keyword evidence="4 11" id="KW-0132">Cell division</keyword>
<keyword evidence="8" id="KW-0131">Cell cycle</keyword>
<evidence type="ECO:0000256" key="6">
    <source>
        <dbReference type="ARBA" id="ARBA00022989"/>
    </source>
</evidence>
<dbReference type="Gene3D" id="3.10.20.310">
    <property type="entry name" value="membrane protein fhac"/>
    <property type="match status" value="1"/>
</dbReference>
<evidence type="ECO:0000256" key="5">
    <source>
        <dbReference type="ARBA" id="ARBA00022692"/>
    </source>
</evidence>
<feature type="signal peptide" evidence="9">
    <location>
        <begin position="1"/>
        <end position="20"/>
    </location>
</feature>
<organism evidence="11 12">
    <name type="scientific">Marinibaculum pumilum</name>
    <dbReference type="NCBI Taxonomy" id="1766165"/>
    <lineage>
        <taxon>Bacteria</taxon>
        <taxon>Pseudomonadati</taxon>
        <taxon>Pseudomonadota</taxon>
        <taxon>Alphaproteobacteria</taxon>
        <taxon>Rhodospirillales</taxon>
        <taxon>Rhodospirillaceae</taxon>
        <taxon>Marinibaculum</taxon>
    </lineage>
</organism>
<dbReference type="PANTHER" id="PTHR35851">
    <property type="entry name" value="CELL DIVISION PROTEIN FTSQ"/>
    <property type="match status" value="1"/>
</dbReference>
<keyword evidence="12" id="KW-1185">Reference proteome</keyword>
<evidence type="ECO:0000256" key="2">
    <source>
        <dbReference type="ARBA" id="ARBA00022475"/>
    </source>
</evidence>
<feature type="domain" description="POTRA" evidence="10">
    <location>
        <begin position="45"/>
        <end position="113"/>
    </location>
</feature>
<keyword evidence="6" id="KW-1133">Transmembrane helix</keyword>
<dbReference type="InterPro" id="IPR026579">
    <property type="entry name" value="FtsQ"/>
</dbReference>
<dbReference type="Proteomes" id="UP001595528">
    <property type="component" value="Unassembled WGS sequence"/>
</dbReference>
<evidence type="ECO:0000259" key="10">
    <source>
        <dbReference type="PROSITE" id="PS51779"/>
    </source>
</evidence>
<reference evidence="12" key="1">
    <citation type="journal article" date="2019" name="Int. J. Syst. Evol. Microbiol.">
        <title>The Global Catalogue of Microorganisms (GCM) 10K type strain sequencing project: providing services to taxonomists for standard genome sequencing and annotation.</title>
        <authorList>
            <consortium name="The Broad Institute Genomics Platform"/>
            <consortium name="The Broad Institute Genome Sequencing Center for Infectious Disease"/>
            <person name="Wu L."/>
            <person name="Ma J."/>
        </authorList>
    </citation>
    <scope>NUCLEOTIDE SEQUENCE [LARGE SCALE GENOMIC DNA]</scope>
    <source>
        <strain evidence="12">KCTC 42964</strain>
    </source>
</reference>
<dbReference type="Pfam" id="PF08478">
    <property type="entry name" value="POTRA_1"/>
    <property type="match status" value="1"/>
</dbReference>
<protein>
    <submittedName>
        <fullName evidence="11">Cell division protein FtsQ/DivIB</fullName>
    </submittedName>
</protein>
<dbReference type="Pfam" id="PF03799">
    <property type="entry name" value="FtsQ_DivIB_C"/>
    <property type="match status" value="1"/>
</dbReference>
<feature type="non-terminal residue" evidence="11">
    <location>
        <position position="1"/>
    </location>
</feature>
<dbReference type="InterPro" id="IPR013685">
    <property type="entry name" value="POTRA_FtsQ_type"/>
</dbReference>
<dbReference type="PROSITE" id="PS51779">
    <property type="entry name" value="POTRA"/>
    <property type="match status" value="1"/>
</dbReference>
<dbReference type="InterPro" id="IPR005548">
    <property type="entry name" value="Cell_div_FtsQ/DivIB_C"/>
</dbReference>
<dbReference type="GO" id="GO:0051301">
    <property type="term" value="P:cell division"/>
    <property type="evidence" value="ECO:0007669"/>
    <property type="project" value="UniProtKB-KW"/>
</dbReference>
<evidence type="ECO:0000313" key="11">
    <source>
        <dbReference type="EMBL" id="MFC3227881.1"/>
    </source>
</evidence>
<dbReference type="RefSeq" id="WP_379900436.1">
    <property type="nucleotide sequence ID" value="NZ_JBHRTR010000025.1"/>
</dbReference>
<evidence type="ECO:0000256" key="8">
    <source>
        <dbReference type="ARBA" id="ARBA00023306"/>
    </source>
</evidence>
<dbReference type="EMBL" id="JBHRTR010000025">
    <property type="protein sequence ID" value="MFC3227881.1"/>
    <property type="molecule type" value="Genomic_DNA"/>
</dbReference>
<keyword evidence="9" id="KW-0732">Signal</keyword>
<evidence type="ECO:0000313" key="12">
    <source>
        <dbReference type="Proteomes" id="UP001595528"/>
    </source>
</evidence>
<gene>
    <name evidence="11" type="ORF">ACFOGJ_11605</name>
</gene>
<comment type="subcellular location">
    <subcellularLocation>
        <location evidence="1">Membrane</location>
    </subcellularLocation>
</comment>
<sequence>TAIAAALLLPPLAVVLVAVAAPQDAEALLYEGGAELAELSASGGLAVDAVTVEGRGKTALDDLREAIGVNRGDPILFLDLEEVRTRVADLPWVKSAVVERRLPDTLHVRLEEREPFVRWQNGGRTVLIDREGVILAKAVGGEFRHLRRLVGKGAPQQAAALFDLLQDDLALFARVATATRIRERRWDITFDNGVVVRLPEEGMRQAWHRFAELQAAEGLLDKDIRGIDLRVPDRVILQLTPEAVQARDLPGKNT</sequence>
<feature type="chain" id="PRO_5045258675" evidence="9">
    <location>
        <begin position="21"/>
        <end position="254"/>
    </location>
</feature>
<evidence type="ECO:0000256" key="4">
    <source>
        <dbReference type="ARBA" id="ARBA00022618"/>
    </source>
</evidence>
<proteinExistence type="inferred from homology"/>
<comment type="caution">
    <text evidence="11">The sequence shown here is derived from an EMBL/GenBank/DDBJ whole genome shotgun (WGS) entry which is preliminary data.</text>
</comment>
<evidence type="ECO:0000256" key="7">
    <source>
        <dbReference type="ARBA" id="ARBA00023136"/>
    </source>
</evidence>
<keyword evidence="7" id="KW-0472">Membrane</keyword>
<dbReference type="PANTHER" id="PTHR35851:SF1">
    <property type="entry name" value="CELL DIVISION PROTEIN FTSQ"/>
    <property type="match status" value="1"/>
</dbReference>
<evidence type="ECO:0000256" key="9">
    <source>
        <dbReference type="SAM" id="SignalP"/>
    </source>
</evidence>
<evidence type="ECO:0000256" key="1">
    <source>
        <dbReference type="ARBA" id="ARBA00004370"/>
    </source>
</evidence>
<name>A0ABV7KZN3_9PROT</name>
<keyword evidence="5" id="KW-0812">Transmembrane</keyword>
<dbReference type="InterPro" id="IPR045335">
    <property type="entry name" value="FtsQ_C_sf"/>
</dbReference>
<dbReference type="HAMAP" id="MF_00911">
    <property type="entry name" value="FtsQ_subfam"/>
    <property type="match status" value="1"/>
</dbReference>
<dbReference type="Gene3D" id="3.40.50.11690">
    <property type="entry name" value="Cell division protein FtsQ/DivIB"/>
    <property type="match status" value="1"/>
</dbReference>
<accession>A0ABV7KZN3</accession>
<keyword evidence="2" id="KW-1003">Cell membrane</keyword>
<keyword evidence="3" id="KW-0997">Cell inner membrane</keyword>
<evidence type="ECO:0000256" key="3">
    <source>
        <dbReference type="ARBA" id="ARBA00022519"/>
    </source>
</evidence>
<dbReference type="InterPro" id="IPR034746">
    <property type="entry name" value="POTRA"/>
</dbReference>